<dbReference type="PROSITE" id="PS51782">
    <property type="entry name" value="LYSM"/>
    <property type="match status" value="1"/>
</dbReference>
<comment type="caution">
    <text evidence="9">The sequence shown here is derived from an EMBL/GenBank/DDBJ whole genome shotgun (WGS) entry which is preliminary data.</text>
</comment>
<dbReference type="PANTHER" id="PTHR47700">
    <property type="entry name" value="V CHITINASE, PUTATIVE (AFU_ORTHOLOGUE AFUA_6G13720)-RELATED"/>
    <property type="match status" value="1"/>
</dbReference>
<dbReference type="SUPFAM" id="SSF51445">
    <property type="entry name" value="(Trans)glycosidases"/>
    <property type="match status" value="1"/>
</dbReference>
<keyword evidence="5" id="KW-0326">Glycosidase</keyword>
<dbReference type="Gene3D" id="3.10.350.10">
    <property type="entry name" value="LysM domain"/>
    <property type="match status" value="2"/>
</dbReference>
<dbReference type="SUPFAM" id="SSF54556">
    <property type="entry name" value="Chitinase insertion domain"/>
    <property type="match status" value="1"/>
</dbReference>
<evidence type="ECO:0000313" key="9">
    <source>
        <dbReference type="EMBL" id="KAH7115439.1"/>
    </source>
</evidence>
<dbReference type="GO" id="GO:0005975">
    <property type="term" value="P:carbohydrate metabolic process"/>
    <property type="evidence" value="ECO:0007669"/>
    <property type="project" value="InterPro"/>
</dbReference>
<reference evidence="9" key="1">
    <citation type="journal article" date="2021" name="Nat. Commun.">
        <title>Genetic determinants of endophytism in the Arabidopsis root mycobiome.</title>
        <authorList>
            <person name="Mesny F."/>
            <person name="Miyauchi S."/>
            <person name="Thiergart T."/>
            <person name="Pickel B."/>
            <person name="Atanasova L."/>
            <person name="Karlsson M."/>
            <person name="Huettel B."/>
            <person name="Barry K.W."/>
            <person name="Haridas S."/>
            <person name="Chen C."/>
            <person name="Bauer D."/>
            <person name="Andreopoulos W."/>
            <person name="Pangilinan J."/>
            <person name="LaButti K."/>
            <person name="Riley R."/>
            <person name="Lipzen A."/>
            <person name="Clum A."/>
            <person name="Drula E."/>
            <person name="Henrissat B."/>
            <person name="Kohler A."/>
            <person name="Grigoriev I.V."/>
            <person name="Martin F.M."/>
            <person name="Hacquard S."/>
        </authorList>
    </citation>
    <scope>NUCLEOTIDE SEQUENCE</scope>
    <source>
        <strain evidence="9">MPI-CAGE-AT-0021</strain>
    </source>
</reference>
<dbReference type="InterPro" id="IPR018392">
    <property type="entry name" value="LysM"/>
</dbReference>
<dbReference type="OrthoDB" id="73875at2759"/>
<keyword evidence="4" id="KW-0843">Virulence</keyword>
<comment type="similarity">
    <text evidence="6">Belongs to the secreted LysM effector family.</text>
</comment>
<dbReference type="InterPro" id="IPR029070">
    <property type="entry name" value="Chitinase_insertion_sf"/>
</dbReference>
<dbReference type="Gene3D" id="3.10.50.10">
    <property type="match status" value="1"/>
</dbReference>
<dbReference type="SMART" id="SM00636">
    <property type="entry name" value="Glyco_18"/>
    <property type="match status" value="1"/>
</dbReference>
<feature type="domain" description="LysM" evidence="7">
    <location>
        <begin position="2"/>
        <end position="47"/>
    </location>
</feature>
<feature type="non-terminal residue" evidence="9">
    <location>
        <position position="1"/>
    </location>
</feature>
<dbReference type="CDD" id="cd02878">
    <property type="entry name" value="GH18_zymocin_alpha"/>
    <property type="match status" value="1"/>
</dbReference>
<evidence type="ECO:0000256" key="6">
    <source>
        <dbReference type="ARBA" id="ARBA00044955"/>
    </source>
</evidence>
<dbReference type="GO" id="GO:0008843">
    <property type="term" value="F:endochitinase activity"/>
    <property type="evidence" value="ECO:0007669"/>
    <property type="project" value="UniProtKB-EC"/>
</dbReference>
<feature type="domain" description="GH18" evidence="8">
    <location>
        <begin position="212"/>
        <end position="567"/>
    </location>
</feature>
<dbReference type="Gene3D" id="3.20.20.80">
    <property type="entry name" value="Glycosidases"/>
    <property type="match status" value="1"/>
</dbReference>
<dbReference type="InterPro" id="IPR036861">
    <property type="entry name" value="Endochitinase-like_sf"/>
</dbReference>
<gene>
    <name evidence="9" type="ORF">B0J13DRAFT_394067</name>
</gene>
<evidence type="ECO:0000313" key="10">
    <source>
        <dbReference type="Proteomes" id="UP000717696"/>
    </source>
</evidence>
<proteinExistence type="inferred from homology"/>
<dbReference type="CDD" id="cd00118">
    <property type="entry name" value="LysM"/>
    <property type="match status" value="1"/>
</dbReference>
<dbReference type="PROSITE" id="PS51910">
    <property type="entry name" value="GH18_2"/>
    <property type="match status" value="1"/>
</dbReference>
<dbReference type="SUPFAM" id="SSF57016">
    <property type="entry name" value="Plant lectins/antimicrobial peptides"/>
    <property type="match status" value="1"/>
</dbReference>
<dbReference type="EMBL" id="JAGMUU010000038">
    <property type="protein sequence ID" value="KAH7115439.1"/>
    <property type="molecule type" value="Genomic_DNA"/>
</dbReference>
<accession>A0A9P9DAL2</accession>
<keyword evidence="9" id="KW-0378">Hydrolase</keyword>
<comment type="similarity">
    <text evidence="1">Belongs to the glycosyl hydrolase 18 family. Chitinase class V subfamily.</text>
</comment>
<dbReference type="InterPro" id="IPR036779">
    <property type="entry name" value="LysM_dom_sf"/>
</dbReference>
<evidence type="ECO:0000259" key="7">
    <source>
        <dbReference type="PROSITE" id="PS51782"/>
    </source>
</evidence>
<dbReference type="Pfam" id="PF01476">
    <property type="entry name" value="LysM"/>
    <property type="match status" value="1"/>
</dbReference>
<keyword evidence="3" id="KW-0147">Chitin-binding</keyword>
<dbReference type="EC" id="3.2.1.14" evidence="2"/>
<dbReference type="InterPro" id="IPR017853">
    <property type="entry name" value="GH"/>
</dbReference>
<protein>
    <recommendedName>
        <fullName evidence="2">chitinase</fullName>
        <ecNumber evidence="2">3.2.1.14</ecNumber>
    </recommendedName>
</protein>
<dbReference type="Proteomes" id="UP000717696">
    <property type="component" value="Unassembled WGS sequence"/>
</dbReference>
<dbReference type="AlphaFoldDB" id="A0A9P9DAL2"/>
<dbReference type="PANTHER" id="PTHR47700:SF2">
    <property type="entry name" value="CHITINASE"/>
    <property type="match status" value="1"/>
</dbReference>
<evidence type="ECO:0000259" key="8">
    <source>
        <dbReference type="PROSITE" id="PS51910"/>
    </source>
</evidence>
<dbReference type="InterPro" id="IPR053214">
    <property type="entry name" value="LysM12-like"/>
</dbReference>
<dbReference type="GO" id="GO:0008061">
    <property type="term" value="F:chitin binding"/>
    <property type="evidence" value="ECO:0007669"/>
    <property type="project" value="UniProtKB-KW"/>
</dbReference>
<evidence type="ECO:0000256" key="3">
    <source>
        <dbReference type="ARBA" id="ARBA00022669"/>
    </source>
</evidence>
<name>A0A9P9DAL2_9HYPO</name>
<sequence length="567" mass="61503">CKTVEIKSGDSCGALATRCGISPADFTKFNPAKGFCSAMTPGARAYCSKGELPDIRPKPKPDGTCASYTVKEGDNCAEIVAKNGLEQADIDEFKKVKTWGFDSCANLGYPINICLSKGDSPMSAPDSNALCGPTKPGTKPPDKFRNETLSDLSPCHLNACCNIWGQCGINGDFCVETKGKFGNPVTGPPGSNGCATNCSQDIVNNDKGPSQILSVGYYESWNMDRPCLNMKARSIANMGSSYTHMHWGFGTVSENLDVSVNDTYGQWGDFKRLKSSGIKTILSLGGWGDSTSPETYDILRNMVSPSGREHFTDSLAKFANDHGLSGVDIDWEYPGAPDIPGIPPGQKDDGKNYLAMLKLLRGKLDKSKTLSIAAPASYWYLKPFPIDEMAEYLDYIVYMTYDLHGKWDYGNKWAQPGCEKGNCLRSHVNLTETYDALSMITKAGVPSNKIVVGVSSYGRSFKMSNAGCRGAMCTYDGASTAKPGKCTKTGGYISNAEIDSIIKTGSVAKSWYDATVDADFIVYDSTEWVPYMKEGTKLSRASRWQNLNFAGTVDWAVDLQEFSEDDG</sequence>
<dbReference type="InterPro" id="IPR001223">
    <property type="entry name" value="Glyco_hydro18_cat"/>
</dbReference>
<dbReference type="InterPro" id="IPR011583">
    <property type="entry name" value="Chitinase_II/V-like_cat"/>
</dbReference>
<keyword evidence="10" id="KW-1185">Reference proteome</keyword>
<evidence type="ECO:0000256" key="5">
    <source>
        <dbReference type="ARBA" id="ARBA00023295"/>
    </source>
</evidence>
<evidence type="ECO:0000256" key="2">
    <source>
        <dbReference type="ARBA" id="ARBA00012729"/>
    </source>
</evidence>
<evidence type="ECO:0000256" key="4">
    <source>
        <dbReference type="ARBA" id="ARBA00023026"/>
    </source>
</evidence>
<organism evidence="9 10">
    <name type="scientific">Dactylonectria estremocensis</name>
    <dbReference type="NCBI Taxonomy" id="1079267"/>
    <lineage>
        <taxon>Eukaryota</taxon>
        <taxon>Fungi</taxon>
        <taxon>Dikarya</taxon>
        <taxon>Ascomycota</taxon>
        <taxon>Pezizomycotina</taxon>
        <taxon>Sordariomycetes</taxon>
        <taxon>Hypocreomycetidae</taxon>
        <taxon>Hypocreales</taxon>
        <taxon>Nectriaceae</taxon>
        <taxon>Dactylonectria</taxon>
    </lineage>
</organism>
<dbReference type="Pfam" id="PF00704">
    <property type="entry name" value="Glyco_hydro_18"/>
    <property type="match status" value="1"/>
</dbReference>
<feature type="non-terminal residue" evidence="9">
    <location>
        <position position="567"/>
    </location>
</feature>
<evidence type="ECO:0000256" key="1">
    <source>
        <dbReference type="ARBA" id="ARBA00008682"/>
    </source>
</evidence>